<sequence length="405" mass="44349">MVNKINATGEAAFTHAVGGAGPTPMRMDAAHGQRAQPPLDSPSTLRLRASATAPSTSADQVVGTTPAASSQRSQSPTINPITLFAKLMTGTLTLLAGYRLVNYPGDFAKDPGGTLWAAINLNQRATPTHLQTGNHSVLNRYGDYIPDNSPCFGAKAEISHDLPSHVQGRWRPQKSLVELAANIQMQTPPADVAAHEFVHCYTHPEFRARNEKHPSWRAMNEGLTTHLTEKMPSTGKFWNFGKDAYHNFRLPSGESWPQAAQHVENKVSENTLLRAFFSGDDDAIRKVSTAAAQVYPQVASQRTVDQIWLAGQLRGSQQLAECYAGALLAAGQPLPDSWTQNMLPVFTFSDISPDQAKLMQQQAQASHQRMGEVFDAAFFAADPKTQKTALSMLREDLLMHWKRVL</sequence>
<evidence type="ECO:0000256" key="1">
    <source>
        <dbReference type="SAM" id="MobiDB-lite"/>
    </source>
</evidence>
<gene>
    <name evidence="2" type="ORF">DES54_1576</name>
</gene>
<evidence type="ECO:0000313" key="3">
    <source>
        <dbReference type="Proteomes" id="UP000253046"/>
    </source>
</evidence>
<keyword evidence="3" id="KW-1185">Reference proteome</keyword>
<comment type="caution">
    <text evidence="2">The sequence shown here is derived from an EMBL/GenBank/DDBJ whole genome shotgun (WGS) entry which is preliminary data.</text>
</comment>
<dbReference type="OrthoDB" id="6983228at2"/>
<dbReference type="Proteomes" id="UP000253046">
    <property type="component" value="Unassembled WGS sequence"/>
</dbReference>
<dbReference type="RefSeq" id="WP_113869319.1">
    <property type="nucleotide sequence ID" value="NZ_AGJP01000001.1"/>
</dbReference>
<feature type="region of interest" description="Disordered" evidence="1">
    <location>
        <begin position="15"/>
        <end position="75"/>
    </location>
</feature>
<protein>
    <recommendedName>
        <fullName evidence="4">Type III effector</fullName>
    </recommendedName>
</protein>
<accession>A0A366HXU5</accession>
<evidence type="ECO:0008006" key="4">
    <source>
        <dbReference type="Google" id="ProtNLM"/>
    </source>
</evidence>
<reference evidence="2 3" key="1">
    <citation type="submission" date="2018-06" db="EMBL/GenBank/DDBJ databases">
        <title>Genomic Encyclopedia of Type Strains, Phase IV (KMG-IV): sequencing the most valuable type-strain genomes for metagenomic binning, comparative biology and taxonomic classification.</title>
        <authorList>
            <person name="Goeker M."/>
        </authorList>
    </citation>
    <scope>NUCLEOTIDE SEQUENCE [LARGE SCALE GENOMIC DNA]</scope>
    <source>
        <strain evidence="2 3">DSM 30166</strain>
    </source>
</reference>
<evidence type="ECO:0000313" key="2">
    <source>
        <dbReference type="EMBL" id="RBP57855.1"/>
    </source>
</evidence>
<organism evidence="2 3">
    <name type="scientific">Brenneria salicis ATCC 15712 = DSM 30166</name>
    <dbReference type="NCBI Taxonomy" id="714314"/>
    <lineage>
        <taxon>Bacteria</taxon>
        <taxon>Pseudomonadati</taxon>
        <taxon>Pseudomonadota</taxon>
        <taxon>Gammaproteobacteria</taxon>
        <taxon>Enterobacterales</taxon>
        <taxon>Pectobacteriaceae</taxon>
        <taxon>Brenneria</taxon>
    </lineage>
</organism>
<name>A0A366HXU5_9GAMM</name>
<feature type="compositionally biased region" description="Polar residues" evidence="1">
    <location>
        <begin position="52"/>
        <end position="75"/>
    </location>
</feature>
<dbReference type="EMBL" id="QNRY01000057">
    <property type="protein sequence ID" value="RBP57855.1"/>
    <property type="molecule type" value="Genomic_DNA"/>
</dbReference>
<dbReference type="AlphaFoldDB" id="A0A366HXU5"/>
<proteinExistence type="predicted"/>